<name>A0ABX0L8U1_9NEIS</name>
<dbReference type="RefSeq" id="WP_166453242.1">
    <property type="nucleotide sequence ID" value="NZ_JAAOMA010000034.1"/>
</dbReference>
<comment type="caution">
    <text evidence="1">The sequence shown here is derived from an EMBL/GenBank/DDBJ whole genome shotgun (WGS) entry which is preliminary data.</text>
</comment>
<proteinExistence type="predicted"/>
<gene>
    <name evidence="1" type="ORF">HA052_19770</name>
</gene>
<dbReference type="Proteomes" id="UP001515641">
    <property type="component" value="Unassembled WGS sequence"/>
</dbReference>
<organism evidence="1 2">
    <name type="scientific">Chromobacterium fluminis</name>
    <dbReference type="NCBI Taxonomy" id="3044269"/>
    <lineage>
        <taxon>Bacteria</taxon>
        <taxon>Pseudomonadati</taxon>
        <taxon>Pseudomonadota</taxon>
        <taxon>Betaproteobacteria</taxon>
        <taxon>Neisseriales</taxon>
        <taxon>Chromobacteriaceae</taxon>
        <taxon>Chromobacterium</taxon>
    </lineage>
</organism>
<accession>A0ABX0L8U1</accession>
<keyword evidence="2" id="KW-1185">Reference proteome</keyword>
<reference evidence="1 2" key="1">
    <citation type="submission" date="2020-03" db="EMBL/GenBank/DDBJ databases">
        <title>Draft genome sequence of environmentally isolated cultures.</title>
        <authorList>
            <person name="Wilson H.S."/>
            <person name="De Leon M.E."/>
        </authorList>
    </citation>
    <scope>NUCLEOTIDE SEQUENCE [LARGE SCALE GENOMIC DNA]</scope>
    <source>
        <strain evidence="1 2">HSC-31F16</strain>
    </source>
</reference>
<sequence length="72" mass="7600">MLFLVTKAAPGGLVKGLADTGATTGMGKAFPSYSCAVKMSAFFWHSTHRRSCGSSRKAASCTITTRRLGLDE</sequence>
<protein>
    <submittedName>
        <fullName evidence="1">Uncharacterized protein</fullName>
    </submittedName>
</protein>
<evidence type="ECO:0000313" key="1">
    <source>
        <dbReference type="EMBL" id="NHR07433.1"/>
    </source>
</evidence>
<dbReference type="EMBL" id="JAAOMA010000034">
    <property type="protein sequence ID" value="NHR07433.1"/>
    <property type="molecule type" value="Genomic_DNA"/>
</dbReference>
<evidence type="ECO:0000313" key="2">
    <source>
        <dbReference type="Proteomes" id="UP001515641"/>
    </source>
</evidence>